<comment type="similarity">
    <text evidence="2 11">Belongs to the TFP11/STIP family.</text>
</comment>
<feature type="region of interest" description="Disordered" evidence="12">
    <location>
        <begin position="272"/>
        <end position="292"/>
    </location>
</feature>
<dbReference type="Pfam" id="PF12457">
    <property type="entry name" value="TIP_N"/>
    <property type="match status" value="1"/>
</dbReference>
<dbReference type="InterPro" id="IPR022783">
    <property type="entry name" value="GCFC_dom"/>
</dbReference>
<dbReference type="eggNOG" id="KOG2184">
    <property type="taxonomic scope" value="Eukaryota"/>
</dbReference>
<evidence type="ECO:0000256" key="9">
    <source>
        <dbReference type="ARBA" id="ARBA00024931"/>
    </source>
</evidence>
<evidence type="ECO:0000256" key="11">
    <source>
        <dbReference type="PIRNR" id="PIRNR017706"/>
    </source>
</evidence>
<evidence type="ECO:0000256" key="2">
    <source>
        <dbReference type="ARBA" id="ARBA00010900"/>
    </source>
</evidence>
<dbReference type="InParanoid" id="H0XL48"/>
<name>H0XL48_OTOGA</name>
<dbReference type="GeneTree" id="ENSGT00390000012739"/>
<dbReference type="PROSITE" id="PS50174">
    <property type="entry name" value="G_PATCH"/>
    <property type="match status" value="1"/>
</dbReference>
<reference evidence="14" key="3">
    <citation type="submission" date="2025-09" db="UniProtKB">
        <authorList>
            <consortium name="Ensembl"/>
        </authorList>
    </citation>
    <scope>IDENTIFICATION</scope>
</reference>
<reference evidence="14" key="2">
    <citation type="submission" date="2025-08" db="UniProtKB">
        <authorList>
            <consortium name="Ensembl"/>
        </authorList>
    </citation>
    <scope>IDENTIFICATION</scope>
</reference>
<keyword evidence="8 11" id="KW-0539">Nucleus</keyword>
<dbReference type="PANTHER" id="PTHR23329:SF1">
    <property type="entry name" value="TUFTELIN-INTERACTING PROTEIN 11"/>
    <property type="match status" value="1"/>
</dbReference>
<dbReference type="HOGENOM" id="CLU_007977_1_1_1"/>
<keyword evidence="4" id="KW-0091">Biomineralization</keyword>
<dbReference type="AlphaFoldDB" id="H0XL48"/>
<evidence type="ECO:0000256" key="4">
    <source>
        <dbReference type="ARBA" id="ARBA00022591"/>
    </source>
</evidence>
<accession>H0XL48</accession>
<sequence>CTAGHIDDDDDKRENFEITDWDLQNEFNPNQQRHWQIKEEATYGMWAERDLDDERPSFGGKWAHNYSAPVNFISGLTKEASEVAELVDSDDFPEDFGPKKLKMGGNFKPSQKGSAGGTKSFMDFGSWERYTKGIGQTLLQKMGYVPGGLGKNAQGIINLVEAKQRKGKGAVGAYVSECTTQSLQDFPVIDLEEAEEEFQKELSQWRKDPSGSNKPKYSYKTVKELKAKGRIGKKLTAPQKISQVKVIDMTGQEQKVYYNYSQISISHKHNIPDVRLPLPSQQPSQPSKEAKTPGFVLPELKHNLQLLIDLTEQEIIQNDRQLQYERDLVVNLSHELEKMFEVLEHEELVISNFSKVLEMVEECEWQMQSNCSNPLTLDKCRMFETLQDEYYEEYWMSDCMDLVVAIIVYPLMKEYFKGCTYSTEIIFKLKNLLKNNQFLSHGGQDLSADAFHRLIWEVWMPFVQNIVTRWQPRNCDPMVDLMNSWVHIIPMWILDNILDQLIFPMLQKEAENWNPLTDTIPIHSWVNPWLPLRQAQLEPPSSPNCSKLSSALQKWHPSNSPAKFILQPWKDFTPGSWQAFMVKNIEPKLGMYLSELVINPHQQHMDVFYWVIHWKGMIFVSGLVGLLEKHFFPKWLQVLCSWLSNSPNYEEITKWYMGWKSMIFYQVLAHSSIKDKFNEALDITNRVVSSNPGAQENIAYLTHTERSSTMQERREAENMAQRGIGVAASSVPMNMKDLIETQAEEHNILFMPVIRKWHKGKQLYTFGHTVICIDQGVVFVQGRRTWVPTCLQSLIDMAK</sequence>
<evidence type="ECO:0000256" key="10">
    <source>
        <dbReference type="ARBA" id="ARBA00026086"/>
    </source>
</evidence>
<dbReference type="GO" id="GO:0071008">
    <property type="term" value="C:U2-type post-mRNA release spliceosomal complex"/>
    <property type="evidence" value="ECO:0007669"/>
    <property type="project" value="TreeGrafter"/>
</dbReference>
<comment type="subcellular location">
    <subcellularLocation>
        <location evidence="1 11">Nucleus</location>
    </subcellularLocation>
</comment>
<evidence type="ECO:0000313" key="15">
    <source>
        <dbReference type="Proteomes" id="UP000005225"/>
    </source>
</evidence>
<dbReference type="GO" id="GO:0000390">
    <property type="term" value="P:spliceosomal complex disassembly"/>
    <property type="evidence" value="ECO:0007669"/>
    <property type="project" value="InterPro"/>
</dbReference>
<organism evidence="14 15">
    <name type="scientific">Otolemur garnettii</name>
    <name type="common">Small-eared galago</name>
    <name type="synonym">Garnett's greater bushbaby</name>
    <dbReference type="NCBI Taxonomy" id="30611"/>
    <lineage>
        <taxon>Eukaryota</taxon>
        <taxon>Metazoa</taxon>
        <taxon>Chordata</taxon>
        <taxon>Craniata</taxon>
        <taxon>Vertebrata</taxon>
        <taxon>Euteleostomi</taxon>
        <taxon>Mammalia</taxon>
        <taxon>Eutheria</taxon>
        <taxon>Euarchontoglires</taxon>
        <taxon>Primates</taxon>
        <taxon>Strepsirrhini</taxon>
        <taxon>Lorisiformes</taxon>
        <taxon>Galagidae</taxon>
        <taxon>Otolemur</taxon>
    </lineage>
</organism>
<dbReference type="SMART" id="SM00443">
    <property type="entry name" value="G_patch"/>
    <property type="match status" value="1"/>
</dbReference>
<feature type="domain" description="G-patch" evidence="13">
    <location>
        <begin position="131"/>
        <end position="176"/>
    </location>
</feature>
<keyword evidence="7 11" id="KW-0508">mRNA splicing</keyword>
<evidence type="ECO:0000256" key="1">
    <source>
        <dbReference type="ARBA" id="ARBA00004123"/>
    </source>
</evidence>
<protein>
    <recommendedName>
        <fullName evidence="3 11">Tuftelin-interacting protein 11</fullName>
    </recommendedName>
</protein>
<comment type="subunit">
    <text evidence="10">Identified in the spliceosome C complex. Found in the Intron Large (IL) complex, a post-mRNA release spliceosomal complex containing the excised intron, U2, U5 and U6 snRNPs, and splicing factors. Interacts with TUFT1. Interacts with DHX15; indicative for a recruitment of DHX15 to the IL complex. Interacts with GCFC2.</text>
</comment>
<dbReference type="InterPro" id="IPR022159">
    <property type="entry name" value="STIP/TFIP11_N"/>
</dbReference>
<dbReference type="GO" id="GO:0003676">
    <property type="term" value="F:nucleic acid binding"/>
    <property type="evidence" value="ECO:0007669"/>
    <property type="project" value="InterPro"/>
</dbReference>
<dbReference type="PANTHER" id="PTHR23329">
    <property type="entry name" value="TUFTELIN-INTERACTING PROTEIN 11-RELATED"/>
    <property type="match status" value="1"/>
</dbReference>
<comment type="function">
    <text evidence="9 11">Involved in pre-mRNA splicing, specifically in spliceosome disassembly during late-stage splicing events. Intron turnover seems to proceed through reactions in two lariat-intron associated complexes termed Intron Large (IL) and Intron Small (IS). In cooperation with DHX15 seems to mediate the transition of the U2, U5 and U6 snRNP-containing IL complex to the snRNP-free IS complex leading to efficient debranching and turnover of excised introns. May play a role in the differentiation of ameloblasts and odontoblasts or in the forming of the enamel extracellular matrix.</text>
</comment>
<dbReference type="InterPro" id="IPR045211">
    <property type="entry name" value="TFP11/STIP/Ntr1"/>
</dbReference>
<dbReference type="PIRSF" id="PIRSF017706">
    <property type="entry name" value="TFIP11"/>
    <property type="match status" value="1"/>
</dbReference>
<evidence type="ECO:0000256" key="12">
    <source>
        <dbReference type="SAM" id="MobiDB-lite"/>
    </source>
</evidence>
<dbReference type="STRING" id="30611.ENSOGAP00000016838"/>
<keyword evidence="6 11" id="KW-0747">Spliceosome</keyword>
<evidence type="ECO:0000256" key="8">
    <source>
        <dbReference type="ARBA" id="ARBA00023242"/>
    </source>
</evidence>
<keyword evidence="5 11" id="KW-0507">mRNA processing</keyword>
<dbReference type="InterPro" id="IPR024933">
    <property type="entry name" value="TFP11"/>
</dbReference>
<dbReference type="Ensembl" id="ENSOGAT00000028344.1">
    <property type="protein sequence ID" value="ENSOGAP00000016838.1"/>
    <property type="gene ID" value="ENSOGAG00000029400.1"/>
</dbReference>
<evidence type="ECO:0000259" key="13">
    <source>
        <dbReference type="PROSITE" id="PS50174"/>
    </source>
</evidence>
<dbReference type="InterPro" id="IPR000467">
    <property type="entry name" value="G_patch_dom"/>
</dbReference>
<evidence type="ECO:0000313" key="14">
    <source>
        <dbReference type="Ensembl" id="ENSOGAP00000016838.1"/>
    </source>
</evidence>
<dbReference type="Proteomes" id="UP000005225">
    <property type="component" value="Unassembled WGS sequence"/>
</dbReference>
<reference evidence="15" key="1">
    <citation type="submission" date="2011-03" db="EMBL/GenBank/DDBJ databases">
        <title>Version 3 of the genome sequence of Otolemur garnettii (Bushbaby).</title>
        <authorList>
            <consortium name="The Broad Institute Genome Sequencing Platform"/>
            <person name="Di Palma F."/>
            <person name="Johnson J."/>
            <person name="Lander E.S."/>
            <person name="Lindblad-Toh K."/>
            <person name="Jaffe D.B."/>
            <person name="Gnerre S."/>
            <person name="MacCallum I."/>
            <person name="Przybylski D."/>
            <person name="Ribeiro F.J."/>
            <person name="Burton J.N."/>
            <person name="Walker B.J."/>
            <person name="Sharpe T."/>
            <person name="Hall G."/>
        </authorList>
    </citation>
    <scope>NUCLEOTIDE SEQUENCE [LARGE SCALE GENOMIC DNA]</scope>
</reference>
<evidence type="ECO:0000256" key="6">
    <source>
        <dbReference type="ARBA" id="ARBA00022728"/>
    </source>
</evidence>
<proteinExistence type="inferred from homology"/>
<dbReference type="EMBL" id="AAQR03018661">
    <property type="status" value="NOT_ANNOTATED_CDS"/>
    <property type="molecule type" value="Genomic_DNA"/>
</dbReference>
<evidence type="ECO:0000256" key="7">
    <source>
        <dbReference type="ARBA" id="ARBA00023187"/>
    </source>
</evidence>
<dbReference type="GO" id="GO:0031214">
    <property type="term" value="P:biomineral tissue development"/>
    <property type="evidence" value="ECO:0007669"/>
    <property type="project" value="UniProtKB-KW"/>
</dbReference>
<keyword evidence="15" id="KW-1185">Reference proteome</keyword>
<evidence type="ECO:0000256" key="5">
    <source>
        <dbReference type="ARBA" id="ARBA00022664"/>
    </source>
</evidence>
<evidence type="ECO:0000256" key="3">
    <source>
        <dbReference type="ARBA" id="ARBA00015137"/>
    </source>
</evidence>
<dbReference type="Pfam" id="PF01585">
    <property type="entry name" value="G-patch"/>
    <property type="match status" value="1"/>
</dbReference>
<dbReference type="Pfam" id="PF07842">
    <property type="entry name" value="GCFC"/>
    <property type="match status" value="1"/>
</dbReference>
<dbReference type="OMA" id="WRGSAWK"/>